<dbReference type="InterPro" id="IPR010281">
    <property type="entry name" value="DUF885"/>
</dbReference>
<dbReference type="AlphaFoldDB" id="A0A538TXP3"/>
<proteinExistence type="predicted"/>
<accession>A0A538TXP3</accession>
<sequence length="626" mass="71715">MPARPRGHRRLKGASMRRRKRLALGALGLALAAAIFLVPTIWFTPWRIDDYYARVFIEYALRHPMLLTGLGILDGTPVHFFAGDLDDFSVTFARREARFLDRQIQILHRYRTDRMSESQRLSYQVLDWFLTDQQRGNRFLFYDYPVNQLFGMQSALPDFMMNTHPLRRPRDAEDYVKRLARFGVAYDQVIEGLRLRERMRVIPPRFVLREVSAEMKSFRRVPADSNPLVRTFAARIDTMPGLTRGERARLERRVADEVRRTVHPAYDRLIAACAHLEAVASEDDGVWKLPNGDAYYDQCLRSNTTTDLPADTIHVLGLREVARLQAEMKEILARHGYPTRDLAATMIQLAGEPRFHYPPGDSGRTRILADYQAIIDEANRRVAPLFGVRPGFGVEVKRVPAFREATAPAAYYQPASIGGERPGIFFVNLRDPAETSRLGMPTTAYHEAIPGHHFQLTIAQQLKGMPFFRRIIPFTAYVEGWGLYAERVALENGFHRDAYDSLGALQAELFRAVRLVVDTGIHRKRWTREQAIDYMMRTTGMREKEVTTEVERYIVNPGQACAYKVGQLKILELRQRAMDRLGPGFDLKRFHDVVLTNGALPLTLLEQVVDEWIAAESRRAATERGG</sequence>
<name>A0A538TXP3_UNCEI</name>
<protein>
    <submittedName>
        <fullName evidence="1">DUF885 domain-containing protein</fullName>
    </submittedName>
</protein>
<dbReference type="EMBL" id="VBOY01000010">
    <property type="protein sequence ID" value="TMQ68420.1"/>
    <property type="molecule type" value="Genomic_DNA"/>
</dbReference>
<comment type="caution">
    <text evidence="1">The sequence shown here is derived from an EMBL/GenBank/DDBJ whole genome shotgun (WGS) entry which is preliminary data.</text>
</comment>
<organism evidence="1 2">
    <name type="scientific">Eiseniibacteriota bacterium</name>
    <dbReference type="NCBI Taxonomy" id="2212470"/>
    <lineage>
        <taxon>Bacteria</taxon>
        <taxon>Candidatus Eiseniibacteriota</taxon>
    </lineage>
</organism>
<reference evidence="1 2" key="1">
    <citation type="journal article" date="2019" name="Nat. Microbiol.">
        <title>Mediterranean grassland soil C-N compound turnover is dependent on rainfall and depth, and is mediated by genomically divergent microorganisms.</title>
        <authorList>
            <person name="Diamond S."/>
            <person name="Andeer P.F."/>
            <person name="Li Z."/>
            <person name="Crits-Christoph A."/>
            <person name="Burstein D."/>
            <person name="Anantharaman K."/>
            <person name="Lane K.R."/>
            <person name="Thomas B.C."/>
            <person name="Pan C."/>
            <person name="Northen T.R."/>
            <person name="Banfield J.F."/>
        </authorList>
    </citation>
    <scope>NUCLEOTIDE SEQUENCE [LARGE SCALE GENOMIC DNA]</scope>
    <source>
        <strain evidence="1">WS_8</strain>
    </source>
</reference>
<evidence type="ECO:0000313" key="1">
    <source>
        <dbReference type="EMBL" id="TMQ68420.1"/>
    </source>
</evidence>
<gene>
    <name evidence="1" type="ORF">E6K78_01370</name>
</gene>
<dbReference type="PANTHER" id="PTHR33361:SF2">
    <property type="entry name" value="DUF885 DOMAIN-CONTAINING PROTEIN"/>
    <property type="match status" value="1"/>
</dbReference>
<dbReference type="Proteomes" id="UP000316609">
    <property type="component" value="Unassembled WGS sequence"/>
</dbReference>
<dbReference type="Pfam" id="PF05960">
    <property type="entry name" value="DUF885"/>
    <property type="match status" value="1"/>
</dbReference>
<evidence type="ECO:0000313" key="2">
    <source>
        <dbReference type="Proteomes" id="UP000316609"/>
    </source>
</evidence>
<dbReference type="PANTHER" id="PTHR33361">
    <property type="entry name" value="GLR0591 PROTEIN"/>
    <property type="match status" value="1"/>
</dbReference>